<gene>
    <name evidence="5" type="ORF">DP130_03535</name>
</gene>
<reference evidence="5 6" key="1">
    <citation type="submission" date="2018-06" db="EMBL/GenBank/DDBJ databases">
        <title>Genome conservation of Clostridium tetani.</title>
        <authorList>
            <person name="Bruggemann H."/>
            <person name="Popoff M.R."/>
        </authorList>
    </citation>
    <scope>NUCLEOTIDE SEQUENCE [LARGE SCALE GENOMIC DNA]</scope>
    <source>
        <strain evidence="5 6">2017.061</strain>
    </source>
</reference>
<protein>
    <recommendedName>
        <fullName evidence="2">GTP cyclohydrolase 1 type 2 homolog</fullName>
    </recommendedName>
</protein>
<feature type="binding site" evidence="4">
    <location>
        <position position="230"/>
    </location>
    <ligand>
        <name>a divalent metal cation</name>
        <dbReference type="ChEBI" id="CHEBI:60240"/>
        <label>1</label>
    </ligand>
</feature>
<feature type="binding site" evidence="4">
    <location>
        <position position="67"/>
    </location>
    <ligand>
        <name>a divalent metal cation</name>
        <dbReference type="ChEBI" id="CHEBI:60240"/>
        <label>1</label>
    </ligand>
</feature>
<accession>A0A4Q0VGH3</accession>
<dbReference type="RefSeq" id="WP_129029934.1">
    <property type="nucleotide sequence ID" value="NZ_QMAP01000002.1"/>
</dbReference>
<dbReference type="GO" id="GO:0046872">
    <property type="term" value="F:metal ion binding"/>
    <property type="evidence" value="ECO:0007669"/>
    <property type="project" value="UniProtKB-KW"/>
</dbReference>
<dbReference type="FunFam" id="3.40.1390.30:FF:000001">
    <property type="entry name" value="GTP cyclohydrolase 1 type 2"/>
    <property type="match status" value="1"/>
</dbReference>
<comment type="caution">
    <text evidence="5">The sequence shown here is derived from an EMBL/GenBank/DDBJ whole genome shotgun (WGS) entry which is preliminary data.</text>
</comment>
<dbReference type="PANTHER" id="PTHR13799:SF14">
    <property type="entry name" value="GTP CYCLOHYDROLASE 1 TYPE 2 HOMOLOG"/>
    <property type="match status" value="1"/>
</dbReference>
<dbReference type="InterPro" id="IPR002678">
    <property type="entry name" value="DUF34/NIF3"/>
</dbReference>
<feature type="binding site" evidence="4">
    <location>
        <position position="234"/>
    </location>
    <ligand>
        <name>a divalent metal cation</name>
        <dbReference type="ChEBI" id="CHEBI:60240"/>
        <label>1</label>
    </ligand>
</feature>
<dbReference type="GO" id="GO:0005737">
    <property type="term" value="C:cytoplasm"/>
    <property type="evidence" value="ECO:0007669"/>
    <property type="project" value="TreeGrafter"/>
</dbReference>
<dbReference type="InterPro" id="IPR036069">
    <property type="entry name" value="DUF34/NIF3_sf"/>
</dbReference>
<dbReference type="PANTHER" id="PTHR13799">
    <property type="entry name" value="NGG1 INTERACTING FACTOR 3"/>
    <property type="match status" value="1"/>
</dbReference>
<dbReference type="Proteomes" id="UP000290921">
    <property type="component" value="Unassembled WGS sequence"/>
</dbReference>
<organism evidence="5 6">
    <name type="scientific">Clostridium tetani</name>
    <dbReference type="NCBI Taxonomy" id="1513"/>
    <lineage>
        <taxon>Bacteria</taxon>
        <taxon>Bacillati</taxon>
        <taxon>Bacillota</taxon>
        <taxon>Clostridia</taxon>
        <taxon>Eubacteriales</taxon>
        <taxon>Clostridiaceae</taxon>
        <taxon>Clostridium</taxon>
    </lineage>
</organism>
<sequence>MSLKLKNIIEVMENEYAPIDFKLDFDNVGLMVGDANENINSILVSLDCTLKVIEEAKKLGCNLIITHHPILFKNPKNITTETLLGKKIIELIKNNINVYSSHTNLDAVPQGMNEIVMDILGLKNYSVIEKNSLDFKGEEAGIGRIAELEERITLEELCHKVKNSLNIKALRYAGEEKKLIKKIAVINGSGTDLLASAKKLGADCVITGDTTYHYVSDYAEEGIAIIDAGHFETEWPSMKIIAKWLEEKLNSKDKTVKVYISEESVSPYKYK</sequence>
<evidence type="ECO:0000313" key="5">
    <source>
        <dbReference type="EMBL" id="RXI50060.1"/>
    </source>
</evidence>
<comment type="similarity">
    <text evidence="1">Belongs to the GTP cyclohydrolase I type 2/NIF3 family.</text>
</comment>
<evidence type="ECO:0000256" key="2">
    <source>
        <dbReference type="ARBA" id="ARBA00022112"/>
    </source>
</evidence>
<name>A0A4Q0VGH3_CLOTA</name>
<dbReference type="NCBIfam" id="TIGR00486">
    <property type="entry name" value="YbgI_SA1388"/>
    <property type="match status" value="1"/>
</dbReference>
<evidence type="ECO:0000256" key="4">
    <source>
        <dbReference type="PIRSR" id="PIRSR602678-1"/>
    </source>
</evidence>
<dbReference type="Gene3D" id="3.40.1390.30">
    <property type="entry name" value="NIF3 (NGG1p interacting factor 3)-like"/>
    <property type="match status" value="2"/>
</dbReference>
<dbReference type="AlphaFoldDB" id="A0A4Q0VGH3"/>
<evidence type="ECO:0000313" key="6">
    <source>
        <dbReference type="Proteomes" id="UP000290921"/>
    </source>
</evidence>
<proteinExistence type="inferred from homology"/>
<evidence type="ECO:0000256" key="3">
    <source>
        <dbReference type="ARBA" id="ARBA00022723"/>
    </source>
</evidence>
<dbReference type="EMBL" id="QMAP01000002">
    <property type="protein sequence ID" value="RXI50060.1"/>
    <property type="molecule type" value="Genomic_DNA"/>
</dbReference>
<feature type="binding site" evidence="4">
    <location>
        <position position="106"/>
    </location>
    <ligand>
        <name>a divalent metal cation</name>
        <dbReference type="ChEBI" id="CHEBI:60240"/>
        <label>1</label>
    </ligand>
</feature>
<keyword evidence="3 4" id="KW-0479">Metal-binding</keyword>
<dbReference type="SUPFAM" id="SSF102705">
    <property type="entry name" value="NIF3 (NGG1p interacting factor 3)-like"/>
    <property type="match status" value="1"/>
</dbReference>
<dbReference type="Pfam" id="PF01784">
    <property type="entry name" value="DUF34_NIF3"/>
    <property type="match status" value="1"/>
</dbReference>
<evidence type="ECO:0000256" key="1">
    <source>
        <dbReference type="ARBA" id="ARBA00006964"/>
    </source>
</evidence>
<feature type="binding site" evidence="4">
    <location>
        <position position="68"/>
    </location>
    <ligand>
        <name>a divalent metal cation</name>
        <dbReference type="ChEBI" id="CHEBI:60240"/>
        <label>1</label>
    </ligand>
</feature>